<name>A0A0N5B378_STREA</name>
<accession>A0A0N5B378</accession>
<proteinExistence type="predicted"/>
<dbReference type="AlphaFoldDB" id="A0A0N5B378"/>
<organism evidence="1 2">
    <name type="scientific">Strongyloides papillosus</name>
    <name type="common">Intestinal threadworm</name>
    <dbReference type="NCBI Taxonomy" id="174720"/>
    <lineage>
        <taxon>Eukaryota</taxon>
        <taxon>Metazoa</taxon>
        <taxon>Ecdysozoa</taxon>
        <taxon>Nematoda</taxon>
        <taxon>Chromadorea</taxon>
        <taxon>Rhabditida</taxon>
        <taxon>Tylenchina</taxon>
        <taxon>Panagrolaimomorpha</taxon>
        <taxon>Strongyloidoidea</taxon>
        <taxon>Strongyloididae</taxon>
        <taxon>Strongyloides</taxon>
    </lineage>
</organism>
<sequence length="193" mass="22713">MNLLEEKIGETITEKSYTSCGLRRITLRFNGTRENLVWKTSQEYIDLAEPKGLLELRGNRKQQISRENDSKGHHQLYCIILGKDNDNDTERLLYVGKGNSKRYETHCSEIRRQVKNLLEKKGEEHVINLNTTYSKYLTIAILLLKKRRITFQTIKYYDDEKECLEDESTLIRSRISSWQNMIRGVLITTHKNS</sequence>
<evidence type="ECO:0000313" key="1">
    <source>
        <dbReference type="Proteomes" id="UP000046392"/>
    </source>
</evidence>
<reference evidence="2" key="1">
    <citation type="submission" date="2017-02" db="UniProtKB">
        <authorList>
            <consortium name="WormBaseParasite"/>
        </authorList>
    </citation>
    <scope>IDENTIFICATION</scope>
</reference>
<dbReference type="WBParaSite" id="SPAL_0000052900.1">
    <property type="protein sequence ID" value="SPAL_0000052900.1"/>
    <property type="gene ID" value="SPAL_0000052900"/>
</dbReference>
<protein>
    <submittedName>
        <fullName evidence="2">GIY-YIG domain-containing protein</fullName>
    </submittedName>
</protein>
<dbReference type="Proteomes" id="UP000046392">
    <property type="component" value="Unplaced"/>
</dbReference>
<keyword evidence="1" id="KW-1185">Reference proteome</keyword>
<evidence type="ECO:0000313" key="2">
    <source>
        <dbReference type="WBParaSite" id="SPAL_0000052900.1"/>
    </source>
</evidence>